<proteinExistence type="predicted"/>
<evidence type="ECO:0000256" key="4">
    <source>
        <dbReference type="ARBA" id="ARBA00023125"/>
    </source>
</evidence>
<feature type="region of interest" description="Disordered" evidence="7">
    <location>
        <begin position="277"/>
        <end position="314"/>
    </location>
</feature>
<name>A0AAF0YIA8_9TREE</name>
<keyword evidence="10" id="KW-1185">Reference proteome</keyword>
<evidence type="ECO:0000313" key="9">
    <source>
        <dbReference type="EMBL" id="WOO85729.1"/>
    </source>
</evidence>
<keyword evidence="4" id="KW-0238">DNA-binding</keyword>
<dbReference type="SUPFAM" id="SSF57701">
    <property type="entry name" value="Zn2/Cys6 DNA-binding domain"/>
    <property type="match status" value="1"/>
</dbReference>
<dbReference type="PANTHER" id="PTHR31845:SF17">
    <property type="entry name" value="ZN(II)2CYS6 TRANSCRIPTION FACTOR (EUROFUNG)"/>
    <property type="match status" value="1"/>
</dbReference>
<dbReference type="PROSITE" id="PS50048">
    <property type="entry name" value="ZN2_CY6_FUNGAL_2"/>
    <property type="match status" value="1"/>
</dbReference>
<dbReference type="Gene3D" id="4.10.240.10">
    <property type="entry name" value="Zn(2)-C6 fungal-type DNA-binding domain"/>
    <property type="match status" value="1"/>
</dbReference>
<dbReference type="GO" id="GO:0008270">
    <property type="term" value="F:zinc ion binding"/>
    <property type="evidence" value="ECO:0007669"/>
    <property type="project" value="InterPro"/>
</dbReference>
<organism evidence="9 10">
    <name type="scientific">Vanrija pseudolonga</name>
    <dbReference type="NCBI Taxonomy" id="143232"/>
    <lineage>
        <taxon>Eukaryota</taxon>
        <taxon>Fungi</taxon>
        <taxon>Dikarya</taxon>
        <taxon>Basidiomycota</taxon>
        <taxon>Agaricomycotina</taxon>
        <taxon>Tremellomycetes</taxon>
        <taxon>Trichosporonales</taxon>
        <taxon>Trichosporonaceae</taxon>
        <taxon>Vanrija</taxon>
    </lineage>
</organism>
<keyword evidence="5" id="KW-0804">Transcription</keyword>
<keyword evidence="9" id="KW-0378">Hydrolase</keyword>
<dbReference type="GO" id="GO:0008233">
    <property type="term" value="F:peptidase activity"/>
    <property type="evidence" value="ECO:0007669"/>
    <property type="project" value="UniProtKB-KW"/>
</dbReference>
<dbReference type="EMBL" id="CP086720">
    <property type="protein sequence ID" value="WOO85729.1"/>
    <property type="molecule type" value="Genomic_DNA"/>
</dbReference>
<evidence type="ECO:0000256" key="5">
    <source>
        <dbReference type="ARBA" id="ARBA00023163"/>
    </source>
</evidence>
<evidence type="ECO:0000256" key="1">
    <source>
        <dbReference type="ARBA" id="ARBA00004123"/>
    </source>
</evidence>
<protein>
    <submittedName>
        <fullName evidence="9">Transcriptional activator of proteases prtT</fullName>
    </submittedName>
</protein>
<reference evidence="9" key="1">
    <citation type="submission" date="2023-10" db="EMBL/GenBank/DDBJ databases">
        <authorList>
            <person name="Noh H."/>
        </authorList>
    </citation>
    <scope>NUCLEOTIDE SEQUENCE</scope>
    <source>
        <strain evidence="9">DUCC4014</strain>
    </source>
</reference>
<keyword evidence="6" id="KW-0539">Nucleus</keyword>
<feature type="compositionally biased region" description="Low complexity" evidence="7">
    <location>
        <begin position="296"/>
        <end position="314"/>
    </location>
</feature>
<dbReference type="SMART" id="SM00066">
    <property type="entry name" value="GAL4"/>
    <property type="match status" value="1"/>
</dbReference>
<feature type="region of interest" description="Disordered" evidence="7">
    <location>
        <begin position="117"/>
        <end position="138"/>
    </location>
</feature>
<dbReference type="SMART" id="SM00906">
    <property type="entry name" value="Fungal_trans"/>
    <property type="match status" value="1"/>
</dbReference>
<dbReference type="GO" id="GO:0005634">
    <property type="term" value="C:nucleus"/>
    <property type="evidence" value="ECO:0007669"/>
    <property type="project" value="UniProtKB-SubCell"/>
</dbReference>
<dbReference type="PANTHER" id="PTHR31845">
    <property type="entry name" value="FINGER DOMAIN PROTEIN, PUTATIVE-RELATED"/>
    <property type="match status" value="1"/>
</dbReference>
<feature type="region of interest" description="Disordered" evidence="7">
    <location>
        <begin position="228"/>
        <end position="253"/>
    </location>
</feature>
<keyword evidence="2" id="KW-0479">Metal-binding</keyword>
<gene>
    <name evidence="9" type="primary">prtT_3</name>
    <name evidence="9" type="ORF">LOC62_07G009221</name>
</gene>
<dbReference type="CDD" id="cd12148">
    <property type="entry name" value="fungal_TF_MHR"/>
    <property type="match status" value="1"/>
</dbReference>
<evidence type="ECO:0000256" key="7">
    <source>
        <dbReference type="SAM" id="MobiDB-lite"/>
    </source>
</evidence>
<evidence type="ECO:0000259" key="8">
    <source>
        <dbReference type="PROSITE" id="PS50048"/>
    </source>
</evidence>
<dbReference type="InterPro" id="IPR036864">
    <property type="entry name" value="Zn2-C6_fun-type_DNA-bd_sf"/>
</dbReference>
<dbReference type="Pfam" id="PF00172">
    <property type="entry name" value="Zn_clus"/>
    <property type="match status" value="1"/>
</dbReference>
<dbReference type="CDD" id="cd00067">
    <property type="entry name" value="GAL4"/>
    <property type="match status" value="1"/>
</dbReference>
<dbReference type="GeneID" id="87812384"/>
<dbReference type="InterPro" id="IPR051089">
    <property type="entry name" value="prtT"/>
</dbReference>
<evidence type="ECO:0000313" key="10">
    <source>
        <dbReference type="Proteomes" id="UP000827549"/>
    </source>
</evidence>
<feature type="region of interest" description="Disordered" evidence="7">
    <location>
        <begin position="336"/>
        <end position="404"/>
    </location>
</feature>
<dbReference type="GO" id="GO:0000981">
    <property type="term" value="F:DNA-binding transcription factor activity, RNA polymerase II-specific"/>
    <property type="evidence" value="ECO:0007669"/>
    <property type="project" value="InterPro"/>
</dbReference>
<feature type="compositionally biased region" description="Basic and acidic residues" evidence="7">
    <location>
        <begin position="37"/>
        <end position="50"/>
    </location>
</feature>
<dbReference type="InterPro" id="IPR007219">
    <property type="entry name" value="XnlR_reg_dom"/>
</dbReference>
<sequence>MNPHSFSRNYSTGLAGYNRPAIPSMDSYGYGNSGLSTKDESHGRDRDSSRNESSSRAAVPQAFPASGGGPTGKRGSRACVACRKGKNRCEWDPSGSKQTCRRCLLNGIPCVFEKASDRREGRGRSDNPSGSGWNGDAEGRVTNLEKSVQELANGQNQIQTALQQILSMLPQSAPAATPSSLQTFVPPSDASSITPIAHIFNSSTTPPSVFSNASPAVAQQHSGVMFAGSTGEAAPRSPQNIASGRRTGEAMHTDDEARVWPKLPGFAPPNHRFGTYGIIPLSSAPPSPNHSRRSSRASSVNSMSSDAAVPSSSMGAPIQALQTLANAADQAAALANGGVSSENPTDEPPSDASASHRASDEGTGVSSFADRPRSRKRKRVTIGGRTIHLRVKKQTKPDPTPRNPFPDVVTKGLVSDIEARELWDIFFSGCHYFVPLWDKKYDTYETFIERTPFSTNGLLAVAAKIRAGNGPLGQTFHRCLEEAQGIARSTLFGPIVRKEAVLAMLILSVWSQYSWLPCGHALRMGLDMNLHRALDKLVDSDEQRTEIEERDLVVSARIWLNCYLHEQLSSLGTGKPILLRDDSSVRAARVLLSHPMVSETDASLVARVELVGLRVRILDHLTPLHGKVDSDTILFVRTVFGQMQDWYQEWYDIHRTRYDEDSVLVRLLEADLVYAQLWTVCVALRGCQWDKLSNDQRELAFEAKDAALRCVQVFLHSKTLRSHLKYATHDQLATVAFAAVFLLKIAMLYPSAISLPTLNNQVSEIAHVLSAECFAERYALTLKLMLSNFRRKTGALSTVPGTPRGGHYLSDHLPTNPPTASEAVGDLAGGLQSLLSLPAMGDGLADGMAGDAWPVFSDTTEGFAWPNEFSPSNLPTWLQDNNFADLGLPVDGSDSLFLPLELANMFLPSGTTSNATYQFTLPDSNDVGAEAW</sequence>
<evidence type="ECO:0000256" key="3">
    <source>
        <dbReference type="ARBA" id="ARBA00023015"/>
    </source>
</evidence>
<keyword evidence="9" id="KW-0645">Protease</keyword>
<dbReference type="Proteomes" id="UP000827549">
    <property type="component" value="Chromosome 7"/>
</dbReference>
<dbReference type="GO" id="GO:0006508">
    <property type="term" value="P:proteolysis"/>
    <property type="evidence" value="ECO:0007669"/>
    <property type="project" value="UniProtKB-KW"/>
</dbReference>
<dbReference type="AlphaFoldDB" id="A0AAF0YIA8"/>
<comment type="subcellular location">
    <subcellularLocation>
        <location evidence="1">Nucleus</location>
    </subcellularLocation>
</comment>
<keyword evidence="3" id="KW-0805">Transcription regulation</keyword>
<dbReference type="GO" id="GO:0000976">
    <property type="term" value="F:transcription cis-regulatory region binding"/>
    <property type="evidence" value="ECO:0007669"/>
    <property type="project" value="TreeGrafter"/>
</dbReference>
<dbReference type="RefSeq" id="XP_062631755.1">
    <property type="nucleotide sequence ID" value="XM_062775771.1"/>
</dbReference>
<feature type="region of interest" description="Disordered" evidence="7">
    <location>
        <begin position="1"/>
        <end position="77"/>
    </location>
</feature>
<dbReference type="GO" id="GO:0006351">
    <property type="term" value="P:DNA-templated transcription"/>
    <property type="evidence" value="ECO:0007669"/>
    <property type="project" value="InterPro"/>
</dbReference>
<evidence type="ECO:0000256" key="2">
    <source>
        <dbReference type="ARBA" id="ARBA00022723"/>
    </source>
</evidence>
<feature type="domain" description="Zn(2)-C6 fungal-type" evidence="8">
    <location>
        <begin position="78"/>
        <end position="112"/>
    </location>
</feature>
<feature type="compositionally biased region" description="Polar residues" evidence="7">
    <location>
        <begin position="1"/>
        <end position="12"/>
    </location>
</feature>
<dbReference type="PROSITE" id="PS00463">
    <property type="entry name" value="ZN2_CY6_FUNGAL_1"/>
    <property type="match status" value="1"/>
</dbReference>
<evidence type="ECO:0000256" key="6">
    <source>
        <dbReference type="ARBA" id="ARBA00023242"/>
    </source>
</evidence>
<dbReference type="InterPro" id="IPR001138">
    <property type="entry name" value="Zn2Cys6_DnaBD"/>
</dbReference>
<accession>A0AAF0YIA8</accession>